<protein>
    <submittedName>
        <fullName evidence="1">LIN1 transcriptase</fullName>
    </submittedName>
</protein>
<feature type="non-terminal residue" evidence="1">
    <location>
        <position position="1"/>
    </location>
</feature>
<keyword evidence="2" id="KW-1185">Reference proteome</keyword>
<evidence type="ECO:0000313" key="1">
    <source>
        <dbReference type="EMBL" id="KAF0872285.1"/>
    </source>
</evidence>
<dbReference type="Proteomes" id="UP000475037">
    <property type="component" value="Unassembled WGS sequence"/>
</dbReference>
<organism evidence="1 2">
    <name type="scientific">Crocuta crocuta</name>
    <name type="common">Spotted hyena</name>
    <dbReference type="NCBI Taxonomy" id="9678"/>
    <lineage>
        <taxon>Eukaryota</taxon>
        <taxon>Metazoa</taxon>
        <taxon>Chordata</taxon>
        <taxon>Craniata</taxon>
        <taxon>Vertebrata</taxon>
        <taxon>Euteleostomi</taxon>
        <taxon>Mammalia</taxon>
        <taxon>Eutheria</taxon>
        <taxon>Laurasiatheria</taxon>
        <taxon>Carnivora</taxon>
        <taxon>Feliformia</taxon>
        <taxon>Hyaenidae</taxon>
        <taxon>Crocuta</taxon>
    </lineage>
</organism>
<evidence type="ECO:0000313" key="2">
    <source>
        <dbReference type="Proteomes" id="UP000475037"/>
    </source>
</evidence>
<comment type="caution">
    <text evidence="1">The sequence shown here is derived from an EMBL/GenBank/DDBJ whole genome shotgun (WGS) entry which is preliminary data.</text>
</comment>
<name>A0A6G1A8X0_CROCR</name>
<gene>
    <name evidence="1" type="primary">Lin1_51</name>
    <name evidence="1" type="ORF">FOF47_R05334</name>
</gene>
<dbReference type="EMBL" id="VOAJ01006361">
    <property type="protein sequence ID" value="KAF0872285.1"/>
    <property type="molecule type" value="Genomic_DNA"/>
</dbReference>
<sequence>QWFWHNDRYIDQWNRIESSEINTEIYTTQAPNQMIFDKGTKTIQCGKGQPFNKWCWKQWISICKIIKL</sequence>
<reference evidence="1 2" key="1">
    <citation type="submission" date="2019-11" db="EMBL/GenBank/DDBJ databases">
        <authorList>
            <person name="Yang C."/>
            <person name="Li F."/>
        </authorList>
    </citation>
    <scope>NUCLEOTIDE SEQUENCE [LARGE SCALE GENOMIC DNA]</scope>
    <source>
        <strain evidence="1">KB4526</strain>
        <tissue evidence="1">Muscle</tissue>
    </source>
</reference>
<dbReference type="AlphaFoldDB" id="A0A6G1A8X0"/>
<proteinExistence type="predicted"/>
<feature type="non-terminal residue" evidence="1">
    <location>
        <position position="68"/>
    </location>
</feature>
<accession>A0A6G1A8X0</accession>